<name>A0A1G8S446_9ACTN</name>
<evidence type="ECO:0000313" key="2">
    <source>
        <dbReference type="EMBL" id="SDJ23450.1"/>
    </source>
</evidence>
<feature type="transmembrane region" description="Helical" evidence="1">
    <location>
        <begin position="17"/>
        <end position="38"/>
    </location>
</feature>
<keyword evidence="1" id="KW-1133">Transmembrane helix</keyword>
<accession>A0A1G8S446</accession>
<organism evidence="2 3">
    <name type="scientific">Nonomuraea jiangxiensis</name>
    <dbReference type="NCBI Taxonomy" id="633440"/>
    <lineage>
        <taxon>Bacteria</taxon>
        <taxon>Bacillati</taxon>
        <taxon>Actinomycetota</taxon>
        <taxon>Actinomycetes</taxon>
        <taxon>Streptosporangiales</taxon>
        <taxon>Streptosporangiaceae</taxon>
        <taxon>Nonomuraea</taxon>
    </lineage>
</organism>
<keyword evidence="1" id="KW-0812">Transmembrane</keyword>
<protein>
    <submittedName>
        <fullName evidence="2">Uncharacterized protein</fullName>
    </submittedName>
</protein>
<dbReference type="RefSeq" id="WP_281250020.1">
    <property type="nucleotide sequence ID" value="NZ_FNDJ01000009.1"/>
</dbReference>
<reference evidence="2 3" key="1">
    <citation type="submission" date="2016-10" db="EMBL/GenBank/DDBJ databases">
        <authorList>
            <person name="de Groot N.N."/>
        </authorList>
    </citation>
    <scope>NUCLEOTIDE SEQUENCE [LARGE SCALE GENOMIC DNA]</scope>
    <source>
        <strain evidence="2 3">CGMCC 4.6533</strain>
    </source>
</reference>
<sequence>MGTIVGLALLLQDQQPVLVAVLGSLALVIVACWFWLVVRK</sequence>
<keyword evidence="1" id="KW-0472">Membrane</keyword>
<dbReference type="Proteomes" id="UP000199202">
    <property type="component" value="Unassembled WGS sequence"/>
</dbReference>
<evidence type="ECO:0000313" key="3">
    <source>
        <dbReference type="Proteomes" id="UP000199202"/>
    </source>
</evidence>
<gene>
    <name evidence="2" type="ORF">SAMN05421869_109254</name>
</gene>
<proteinExistence type="predicted"/>
<dbReference type="EMBL" id="FNDJ01000009">
    <property type="protein sequence ID" value="SDJ23450.1"/>
    <property type="molecule type" value="Genomic_DNA"/>
</dbReference>
<dbReference type="AlphaFoldDB" id="A0A1G8S446"/>
<evidence type="ECO:0000256" key="1">
    <source>
        <dbReference type="SAM" id="Phobius"/>
    </source>
</evidence>
<keyword evidence="3" id="KW-1185">Reference proteome</keyword>